<feature type="coiled-coil region" evidence="4">
    <location>
        <begin position="264"/>
        <end position="315"/>
    </location>
</feature>
<dbReference type="OrthoDB" id="437960at2759"/>
<dbReference type="EMBL" id="QXGE01000059">
    <property type="protein sequence ID" value="KAE9326918.1"/>
    <property type="molecule type" value="Genomic_DNA"/>
</dbReference>
<dbReference type="EMBL" id="QXGA01000048">
    <property type="protein sequence ID" value="KAE9154119.1"/>
    <property type="molecule type" value="Genomic_DNA"/>
</dbReference>
<comment type="caution">
    <text evidence="11">The sequence shown here is derived from an EMBL/GenBank/DDBJ whole genome shotgun (WGS) entry which is preliminary data.</text>
</comment>
<dbReference type="EMBL" id="QXFW01000044">
    <property type="protein sequence ID" value="KAE9028454.1"/>
    <property type="molecule type" value="Genomic_DNA"/>
</dbReference>
<feature type="compositionally biased region" description="Polar residues" evidence="5">
    <location>
        <begin position="18"/>
        <end position="33"/>
    </location>
</feature>
<evidence type="ECO:0000256" key="3">
    <source>
        <dbReference type="ARBA" id="ARBA00023273"/>
    </source>
</evidence>
<dbReference type="EMBL" id="QXGF01000065">
    <property type="protein sequence ID" value="KAE8947941.1"/>
    <property type="molecule type" value="Genomic_DNA"/>
</dbReference>
<dbReference type="Gene3D" id="2.20.110.10">
    <property type="entry name" value="Histone H3 K4-specific methyltransferase SET7/9 N-terminal domain"/>
    <property type="match status" value="1"/>
</dbReference>
<comment type="subcellular location">
    <subcellularLocation>
        <location evidence="1">Cell projection</location>
    </subcellularLocation>
</comment>
<evidence type="ECO:0000313" key="12">
    <source>
        <dbReference type="EMBL" id="KAE9249922.1"/>
    </source>
</evidence>
<dbReference type="EMBL" id="QXGC01000097">
    <property type="protein sequence ID" value="KAE9249922.1"/>
    <property type="molecule type" value="Genomic_DNA"/>
</dbReference>
<dbReference type="PANTHER" id="PTHR46614">
    <property type="entry name" value="MORN REPEAT-CONTAINING PROTEIN 4"/>
    <property type="match status" value="1"/>
</dbReference>
<dbReference type="EMBL" id="QXFY01000185">
    <property type="protein sequence ID" value="KAE9353152.1"/>
    <property type="molecule type" value="Genomic_DNA"/>
</dbReference>
<evidence type="ECO:0000313" key="19">
    <source>
        <dbReference type="Proteomes" id="UP000440367"/>
    </source>
</evidence>
<organism evidence="11 17">
    <name type="scientific">Phytophthora fragariae</name>
    <dbReference type="NCBI Taxonomy" id="53985"/>
    <lineage>
        <taxon>Eukaryota</taxon>
        <taxon>Sar</taxon>
        <taxon>Stramenopiles</taxon>
        <taxon>Oomycota</taxon>
        <taxon>Peronosporomycetes</taxon>
        <taxon>Peronosporales</taxon>
        <taxon>Peronosporaceae</taxon>
        <taxon>Phytophthora</taxon>
    </lineage>
</organism>
<name>A0A6A3YYA7_9STRA</name>
<evidence type="ECO:0000313" key="11">
    <source>
        <dbReference type="EMBL" id="KAE9226933.1"/>
    </source>
</evidence>
<dbReference type="Pfam" id="PF02493">
    <property type="entry name" value="MORN"/>
    <property type="match status" value="3"/>
</dbReference>
<feature type="region of interest" description="Disordered" evidence="5">
    <location>
        <begin position="1"/>
        <end position="42"/>
    </location>
</feature>
<evidence type="ECO:0000256" key="1">
    <source>
        <dbReference type="ARBA" id="ARBA00004316"/>
    </source>
</evidence>
<reference evidence="16 17" key="1">
    <citation type="submission" date="2018-08" db="EMBL/GenBank/DDBJ databases">
        <title>Genomic investigation of the strawberry pathogen Phytophthora fragariae indicates pathogenicity is determined by transcriptional variation in three key races.</title>
        <authorList>
            <person name="Adams T.M."/>
            <person name="Armitage A.D."/>
            <person name="Sobczyk M.K."/>
            <person name="Bates H.J."/>
            <person name="Dunwell J.M."/>
            <person name="Nellist C.F."/>
            <person name="Harrison R.J."/>
        </authorList>
    </citation>
    <scope>NUCLEOTIDE SEQUENCE [LARGE SCALE GENOMIC DNA]</scope>
    <source>
        <strain evidence="14 18">A4</strain>
        <strain evidence="13 19">BC-1</strain>
        <strain evidence="12 23">BC-23</strain>
        <strain evidence="11 17">NOV-27</strain>
        <strain evidence="10 20">NOV-5</strain>
        <strain evidence="8 21">NOV-71</strain>
        <strain evidence="15 24">NOV-77</strain>
        <strain evidence="6 16">NOV-9</strain>
        <strain evidence="9 25">ONT-3</strain>
        <strain evidence="7 22">SCRP245</strain>
    </source>
</reference>
<evidence type="ECO:0000313" key="21">
    <source>
        <dbReference type="Proteomes" id="UP000441208"/>
    </source>
</evidence>
<evidence type="ECO:0000313" key="17">
    <source>
        <dbReference type="Proteomes" id="UP000433483"/>
    </source>
</evidence>
<keyword evidence="3" id="KW-0966">Cell projection</keyword>
<evidence type="ECO:0000313" key="18">
    <source>
        <dbReference type="Proteomes" id="UP000437068"/>
    </source>
</evidence>
<proteinExistence type="predicted"/>
<feature type="compositionally biased region" description="Low complexity" evidence="5">
    <location>
        <begin position="1"/>
        <end position="17"/>
    </location>
</feature>
<dbReference type="Proteomes" id="UP000476176">
    <property type="component" value="Unassembled WGS sequence"/>
</dbReference>
<sequence>MSTSSVATEAVASVRSRPGSSVANVSRGSTATTGEADPPKAQELIPTVTVGTVTLADRSTYCGEVNGDGVADGMGVLVSVFGTTYSGAMKDGKKHGAGVELQTNGATYSGEFRDGVASGYGIYVGTLGDKYIGQWQDGARHGVGLRMDAEAVVTPAHFNMDEAELSNSENGNSILSWEEDVQHHVLRAVLAERAAICNQEMARQRHIDAVLQEMTAIGSETLDTPEAIEAFETKQELETAEFIREQSDQMHAVNAVAGELKFTEAQLTQRQKELRAEITAKRQELSFVAKYCALAETREAQVREAQRTLATLQRQLDVLVPVDAAGETECHVRGESGEEF</sequence>
<dbReference type="Proteomes" id="UP000488956">
    <property type="component" value="Unassembled WGS sequence"/>
</dbReference>
<dbReference type="SUPFAM" id="SSF82185">
    <property type="entry name" value="Histone H3 K4-specific methyltransferase SET7/9 N-terminal domain"/>
    <property type="match status" value="1"/>
</dbReference>
<dbReference type="Proteomes" id="UP000441208">
    <property type="component" value="Unassembled WGS sequence"/>
</dbReference>
<dbReference type="Proteomes" id="UP000440367">
    <property type="component" value="Unassembled WGS sequence"/>
</dbReference>
<evidence type="ECO:0000313" key="14">
    <source>
        <dbReference type="EMBL" id="KAE9326918.1"/>
    </source>
</evidence>
<dbReference type="Proteomes" id="UP000440732">
    <property type="component" value="Unassembled WGS sequence"/>
</dbReference>
<dbReference type="Proteomes" id="UP000433483">
    <property type="component" value="Unassembled WGS sequence"/>
</dbReference>
<dbReference type="InterPro" id="IPR003409">
    <property type="entry name" value="MORN"/>
</dbReference>
<evidence type="ECO:0000313" key="23">
    <source>
        <dbReference type="Proteomes" id="UP000476176"/>
    </source>
</evidence>
<evidence type="ECO:0000256" key="2">
    <source>
        <dbReference type="ARBA" id="ARBA00022737"/>
    </source>
</evidence>
<evidence type="ECO:0000313" key="8">
    <source>
        <dbReference type="EMBL" id="KAE9136095.1"/>
    </source>
</evidence>
<dbReference type="AlphaFoldDB" id="A0A6A3YYA7"/>
<evidence type="ECO:0000256" key="5">
    <source>
        <dbReference type="SAM" id="MobiDB-lite"/>
    </source>
</evidence>
<evidence type="ECO:0000313" key="20">
    <source>
        <dbReference type="Proteomes" id="UP000440732"/>
    </source>
</evidence>
<dbReference type="GO" id="GO:0042995">
    <property type="term" value="C:cell projection"/>
    <property type="evidence" value="ECO:0007669"/>
    <property type="project" value="UniProtKB-SubCell"/>
</dbReference>
<evidence type="ECO:0000313" key="10">
    <source>
        <dbReference type="EMBL" id="KAE9154119.1"/>
    </source>
</evidence>
<dbReference type="Proteomes" id="UP000437068">
    <property type="component" value="Unassembled WGS sequence"/>
</dbReference>
<evidence type="ECO:0000313" key="24">
    <source>
        <dbReference type="Proteomes" id="UP000486351"/>
    </source>
</evidence>
<dbReference type="EMBL" id="QXGB01000165">
    <property type="protein sequence ID" value="KAE9226933.1"/>
    <property type="molecule type" value="Genomic_DNA"/>
</dbReference>
<gene>
    <name evidence="14" type="ORF">PF001_g2185</name>
    <name evidence="13" type="ORF">PF002_g2570</name>
    <name evidence="12" type="ORF">PF004_g3176</name>
    <name evidence="11" type="ORF">PF005_g4933</name>
    <name evidence="10" type="ORF">PF006_g1831</name>
    <name evidence="8" type="ORF">PF007_g2313</name>
    <name evidence="15" type="ORF">PF008_g5139</name>
    <name evidence="6" type="ORF">PF009_g2458</name>
    <name evidence="9" type="ORF">PF010_g1807</name>
    <name evidence="7" type="ORF">PF011_g1569</name>
</gene>
<keyword evidence="2" id="KW-0677">Repeat</keyword>
<dbReference type="Proteomes" id="UP000486351">
    <property type="component" value="Unassembled WGS sequence"/>
</dbReference>
<dbReference type="PANTHER" id="PTHR46614:SF1">
    <property type="entry name" value="MORN REPEAT-CONTAINING PROTEIN 4"/>
    <property type="match status" value="1"/>
</dbReference>
<dbReference type="GO" id="GO:0048678">
    <property type="term" value="P:response to axon injury"/>
    <property type="evidence" value="ECO:0007669"/>
    <property type="project" value="TreeGrafter"/>
</dbReference>
<dbReference type="EMBL" id="QXFX01000047">
    <property type="protein sequence ID" value="KAE9136163.1"/>
    <property type="molecule type" value="Genomic_DNA"/>
</dbReference>
<protein>
    <submittedName>
        <fullName evidence="11">Uncharacterized protein</fullName>
    </submittedName>
</protein>
<evidence type="ECO:0000313" key="7">
    <source>
        <dbReference type="EMBL" id="KAE9028454.1"/>
    </source>
</evidence>
<dbReference type="EMBL" id="QXFZ01000062">
    <property type="protein sequence ID" value="KAE9136095.1"/>
    <property type="molecule type" value="Genomic_DNA"/>
</dbReference>
<keyword evidence="4" id="KW-0175">Coiled coil</keyword>
<evidence type="ECO:0000313" key="25">
    <source>
        <dbReference type="Proteomes" id="UP000488956"/>
    </source>
</evidence>
<accession>A0A6A3YYA7</accession>
<dbReference type="Proteomes" id="UP000460718">
    <property type="component" value="Unassembled WGS sequence"/>
</dbReference>
<dbReference type="InterPro" id="IPR052315">
    <property type="entry name" value="MORN4"/>
</dbReference>
<evidence type="ECO:0000313" key="15">
    <source>
        <dbReference type="EMBL" id="KAE9353152.1"/>
    </source>
</evidence>
<evidence type="ECO:0000313" key="22">
    <source>
        <dbReference type="Proteomes" id="UP000460718"/>
    </source>
</evidence>
<dbReference type="SMART" id="SM00698">
    <property type="entry name" value="MORN"/>
    <property type="match status" value="3"/>
</dbReference>
<dbReference type="Proteomes" id="UP000429523">
    <property type="component" value="Unassembled WGS sequence"/>
</dbReference>
<evidence type="ECO:0000256" key="4">
    <source>
        <dbReference type="SAM" id="Coils"/>
    </source>
</evidence>
<keyword evidence="17" id="KW-1185">Reference proteome</keyword>
<evidence type="ECO:0000313" key="6">
    <source>
        <dbReference type="EMBL" id="KAE8947941.1"/>
    </source>
</evidence>
<evidence type="ECO:0000313" key="16">
    <source>
        <dbReference type="Proteomes" id="UP000429523"/>
    </source>
</evidence>
<evidence type="ECO:0000313" key="13">
    <source>
        <dbReference type="EMBL" id="KAE9254979.1"/>
    </source>
</evidence>
<evidence type="ECO:0000313" key="9">
    <source>
        <dbReference type="EMBL" id="KAE9136163.1"/>
    </source>
</evidence>
<dbReference type="EMBL" id="QXGD01000068">
    <property type="protein sequence ID" value="KAE9254979.1"/>
    <property type="molecule type" value="Genomic_DNA"/>
</dbReference>